<gene>
    <name evidence="2" type="ORF">PPYR_13435</name>
</gene>
<dbReference type="AlphaFoldDB" id="A0A5N4A916"/>
<comment type="caution">
    <text evidence="2">The sequence shown here is derived from an EMBL/GenBank/DDBJ whole genome shotgun (WGS) entry which is preliminary data.</text>
</comment>
<dbReference type="Pfam" id="PF01395">
    <property type="entry name" value="PBP_GOBP"/>
    <property type="match status" value="1"/>
</dbReference>
<feature type="signal peptide" evidence="1">
    <location>
        <begin position="1"/>
        <end position="19"/>
    </location>
</feature>
<dbReference type="Gene3D" id="1.10.238.20">
    <property type="entry name" value="Pheromone/general odorant binding protein domain"/>
    <property type="match status" value="1"/>
</dbReference>
<dbReference type="SUPFAM" id="SSF47565">
    <property type="entry name" value="Insect pheromone/odorant-binding proteins"/>
    <property type="match status" value="1"/>
</dbReference>
<dbReference type="GO" id="GO:0005549">
    <property type="term" value="F:odorant binding"/>
    <property type="evidence" value="ECO:0007669"/>
    <property type="project" value="InterPro"/>
</dbReference>
<reference evidence="2 3" key="1">
    <citation type="journal article" date="2018" name="Elife">
        <title>Firefly genomes illuminate parallel origins of bioluminescence in beetles.</title>
        <authorList>
            <person name="Fallon T.R."/>
            <person name="Lower S.E."/>
            <person name="Chang C.H."/>
            <person name="Bessho-Uehara M."/>
            <person name="Martin G.J."/>
            <person name="Bewick A.J."/>
            <person name="Behringer M."/>
            <person name="Debat H.J."/>
            <person name="Wong I."/>
            <person name="Day J.C."/>
            <person name="Suvorov A."/>
            <person name="Silva C.J."/>
            <person name="Stanger-Hall K.F."/>
            <person name="Hall D.W."/>
            <person name="Schmitz R.J."/>
            <person name="Nelson D.R."/>
            <person name="Lewis S.M."/>
            <person name="Shigenobu S."/>
            <person name="Bybee S.M."/>
            <person name="Larracuente A.M."/>
            <person name="Oba Y."/>
            <person name="Weng J.K."/>
        </authorList>
    </citation>
    <scope>NUCLEOTIDE SEQUENCE [LARGE SCALE GENOMIC DNA]</scope>
    <source>
        <strain evidence="2">1611_PpyrPB1</strain>
        <tissue evidence="2">Whole body</tissue>
    </source>
</reference>
<name>A0A5N4A916_PHOPY</name>
<evidence type="ECO:0000313" key="3">
    <source>
        <dbReference type="Proteomes" id="UP000327044"/>
    </source>
</evidence>
<sequence>MKAHVLSLVFVWCIVQVLSVKFPEELIDDYIHECLEEHKLDKKVLDGYFDDSFRVVNLDDNGLKLTECIIEKSKYYGPDGKFNKEVMIKNTANWAKFLIKHEVEDYEALAAKLHGNCEKVNGKDRVEQLINWNNCLAGEIELLNK</sequence>
<proteinExistence type="predicted"/>
<organism evidence="2 3">
    <name type="scientific">Photinus pyralis</name>
    <name type="common">Common eastern firefly</name>
    <name type="synonym">Lampyris pyralis</name>
    <dbReference type="NCBI Taxonomy" id="7054"/>
    <lineage>
        <taxon>Eukaryota</taxon>
        <taxon>Metazoa</taxon>
        <taxon>Ecdysozoa</taxon>
        <taxon>Arthropoda</taxon>
        <taxon>Hexapoda</taxon>
        <taxon>Insecta</taxon>
        <taxon>Pterygota</taxon>
        <taxon>Neoptera</taxon>
        <taxon>Endopterygota</taxon>
        <taxon>Coleoptera</taxon>
        <taxon>Polyphaga</taxon>
        <taxon>Elateriformia</taxon>
        <taxon>Elateroidea</taxon>
        <taxon>Lampyridae</taxon>
        <taxon>Lampyrinae</taxon>
        <taxon>Photinus</taxon>
    </lineage>
</organism>
<dbReference type="InterPro" id="IPR036728">
    <property type="entry name" value="PBP_GOBP_sf"/>
</dbReference>
<protein>
    <submittedName>
        <fullName evidence="2">Uncharacterized protein</fullName>
    </submittedName>
</protein>
<keyword evidence="3" id="KW-1185">Reference proteome</keyword>
<accession>A0A5N4A916</accession>
<dbReference type="InParanoid" id="A0A5N4A916"/>
<dbReference type="EMBL" id="VVIM01000009">
    <property type="protein sequence ID" value="KAB0793815.1"/>
    <property type="molecule type" value="Genomic_DNA"/>
</dbReference>
<dbReference type="InterPro" id="IPR006170">
    <property type="entry name" value="PBP/GOBP"/>
</dbReference>
<evidence type="ECO:0000313" key="2">
    <source>
        <dbReference type="EMBL" id="KAB0793815.1"/>
    </source>
</evidence>
<evidence type="ECO:0000256" key="1">
    <source>
        <dbReference type="SAM" id="SignalP"/>
    </source>
</evidence>
<dbReference type="Proteomes" id="UP000327044">
    <property type="component" value="Unassembled WGS sequence"/>
</dbReference>
<keyword evidence="1" id="KW-0732">Signal</keyword>
<feature type="chain" id="PRO_5024304926" evidence="1">
    <location>
        <begin position="20"/>
        <end position="145"/>
    </location>
</feature>